<protein>
    <submittedName>
        <fullName evidence="2">Ferrochelatase</fullName>
    </submittedName>
</protein>
<proteinExistence type="predicted"/>
<dbReference type="Proteomes" id="UP000887576">
    <property type="component" value="Unplaced"/>
</dbReference>
<dbReference type="WBParaSite" id="JU765_v2.g17264.t1">
    <property type="protein sequence ID" value="JU765_v2.g17264.t1"/>
    <property type="gene ID" value="JU765_v2.g17264"/>
</dbReference>
<organism evidence="1 2">
    <name type="scientific">Panagrolaimus sp. JU765</name>
    <dbReference type="NCBI Taxonomy" id="591449"/>
    <lineage>
        <taxon>Eukaryota</taxon>
        <taxon>Metazoa</taxon>
        <taxon>Ecdysozoa</taxon>
        <taxon>Nematoda</taxon>
        <taxon>Chromadorea</taxon>
        <taxon>Rhabditida</taxon>
        <taxon>Tylenchina</taxon>
        <taxon>Panagrolaimomorpha</taxon>
        <taxon>Panagrolaimoidea</taxon>
        <taxon>Panagrolaimidae</taxon>
        <taxon>Panagrolaimus</taxon>
    </lineage>
</organism>
<evidence type="ECO:0000313" key="2">
    <source>
        <dbReference type="WBParaSite" id="JU765_v2.g17264.t1"/>
    </source>
</evidence>
<name>A0AC34QKV0_9BILA</name>
<accession>A0AC34QKV0</accession>
<sequence length="386" mass="43912">MTVNKAVVSGISTGLAQRSGTTVLFLHHGQPRTPFYARQHLTKLWDHYHVPKFAKQSVTDAFWYSSKLLRKSVADISNYKTIDETVSTYVAQLEVALNSLTPEFEPVSCRAAYLFDSPSIEARVQEIIRQGTDSLMLVSLYPFDIPQLTHPMFSTANSVIGKMTRSMEGLNADQNYRIAINSPVSFNLLQLSNLGSHMSIVQYWSERIKSNLDAFDSVVFAVPLPLQNRKKYISMIDETTKRIMYVLYESYPRAVPWRTAIMYVLYESYPRAVPWRTAFYSPWNQFWPPISTHTVENRIKDLRSLGRSRTLVVPIGEFFQNFDTQTILPSIISGKENVQLLVPESVDQALVNSFAEIVKTSLLQRVAEQQKIPRVKTEATAAEALV</sequence>
<evidence type="ECO:0000313" key="1">
    <source>
        <dbReference type="Proteomes" id="UP000887576"/>
    </source>
</evidence>
<reference evidence="2" key="1">
    <citation type="submission" date="2022-11" db="UniProtKB">
        <authorList>
            <consortium name="WormBaseParasite"/>
        </authorList>
    </citation>
    <scope>IDENTIFICATION</scope>
</reference>